<dbReference type="Gene3D" id="3.40.50.2000">
    <property type="entry name" value="Glycogen Phosphorylase B"/>
    <property type="match status" value="1"/>
</dbReference>
<dbReference type="Proteomes" id="UP001194714">
    <property type="component" value="Unassembled WGS sequence"/>
</dbReference>
<dbReference type="InterPro" id="IPR002201">
    <property type="entry name" value="Glyco_trans_9"/>
</dbReference>
<keyword evidence="4" id="KW-1185">Reference proteome</keyword>
<dbReference type="PANTHER" id="PTHR30160">
    <property type="entry name" value="TETRAACYLDISACCHARIDE 4'-KINASE-RELATED"/>
    <property type="match status" value="1"/>
</dbReference>
<dbReference type="InterPro" id="IPR051199">
    <property type="entry name" value="LPS_LOS_Heptosyltrfase"/>
</dbReference>
<gene>
    <name evidence="3" type="ORF">NEPTK9_000249</name>
</gene>
<dbReference type="EMBL" id="JAAEJV010000003">
    <property type="protein sequence ID" value="MBF5058750.1"/>
    <property type="molecule type" value="Genomic_DNA"/>
</dbReference>
<keyword evidence="1" id="KW-0328">Glycosyltransferase</keyword>
<dbReference type="PANTHER" id="PTHR30160:SF7">
    <property type="entry name" value="ADP-HEPTOSE--LPS HEPTOSYLTRANSFERASE 2"/>
    <property type="match status" value="1"/>
</dbReference>
<dbReference type="RefSeq" id="WP_194847032.1">
    <property type="nucleotide sequence ID" value="NZ_JAAEJV010000003.1"/>
</dbReference>
<proteinExistence type="predicted"/>
<evidence type="ECO:0000256" key="1">
    <source>
        <dbReference type="ARBA" id="ARBA00022676"/>
    </source>
</evidence>
<dbReference type="SUPFAM" id="SSF53756">
    <property type="entry name" value="UDP-Glycosyltransferase/glycogen phosphorylase"/>
    <property type="match status" value="1"/>
</dbReference>
<evidence type="ECO:0000256" key="2">
    <source>
        <dbReference type="ARBA" id="ARBA00022679"/>
    </source>
</evidence>
<sequence length="303" mass="35093">MIKKLLAPFRPNPFDKLLKKMAHENKSRFLVIWNRGLGDIPLGLYALVYRIRSYIPHASVTFMTRKDLADTFTMLDNVQVIVGESWERGKPFDIEATLKEHQLSSNLFDVVLEKPEPTRWLKWQLGNLIPKLSWNDKWDSLADQYDLDPNETYIGCHVQTETGGYYGYEKNWPVASWRDLFKKIGEEKKGKVLLFGMEQDPAFLMDHVIDLRGKTNLFEMLSVIKNRCRYLVVPDSGVLSIAYYVNVNYPIRVVSLWADPRQGVLRQKVDSPNEEFEHIPLHGKNNNVANISVDTVFNALAYE</sequence>
<accession>A0ABS0AZJ1</accession>
<protein>
    <submittedName>
        <fullName evidence="3">Uncharacterized protein</fullName>
    </submittedName>
</protein>
<keyword evidence="2" id="KW-0808">Transferase</keyword>
<comment type="caution">
    <text evidence="3">The sequence shown here is derived from an EMBL/GenBank/DDBJ whole genome shotgun (WGS) entry which is preliminary data.</text>
</comment>
<evidence type="ECO:0000313" key="4">
    <source>
        <dbReference type="Proteomes" id="UP001194714"/>
    </source>
</evidence>
<name>A0ABS0AZJ1_9BACT</name>
<dbReference type="Pfam" id="PF01075">
    <property type="entry name" value="Glyco_transf_9"/>
    <property type="match status" value="1"/>
</dbReference>
<reference evidence="3 4" key="1">
    <citation type="submission" date="2020-01" db="EMBL/GenBank/DDBJ databases">
        <title>Draft genome sequence of Cand. Neptunochlamydia vexilliferae K9.</title>
        <authorList>
            <person name="Schulz F."/>
            <person name="Koestlbacher S."/>
            <person name="Wascher F."/>
            <person name="Pizzetti I."/>
            <person name="Horn M."/>
        </authorList>
    </citation>
    <scope>NUCLEOTIDE SEQUENCE [LARGE SCALE GENOMIC DNA]</scope>
    <source>
        <strain evidence="3 4">K9</strain>
    </source>
</reference>
<organism evidence="3 4">
    <name type="scientific">Candidatus Neptunichlamydia vexilliferae</name>
    <dbReference type="NCBI Taxonomy" id="1651774"/>
    <lineage>
        <taxon>Bacteria</taxon>
        <taxon>Pseudomonadati</taxon>
        <taxon>Chlamydiota</taxon>
        <taxon>Chlamydiia</taxon>
        <taxon>Parachlamydiales</taxon>
        <taxon>Simkaniaceae</taxon>
        <taxon>Candidatus Neptunichlamydia</taxon>
    </lineage>
</organism>
<evidence type="ECO:0000313" key="3">
    <source>
        <dbReference type="EMBL" id="MBF5058750.1"/>
    </source>
</evidence>